<dbReference type="Pfam" id="PF18862">
    <property type="entry name" value="ApeA_NTD1"/>
    <property type="match status" value="1"/>
</dbReference>
<dbReference type="Proteomes" id="UP001185728">
    <property type="component" value="Unassembled WGS sequence"/>
</dbReference>
<feature type="domain" description="ApeA N-terminal" evidence="2">
    <location>
        <begin position="5"/>
        <end position="219"/>
    </location>
</feature>
<sequence>MDYFDNKGSVGLVGCRSAGGGSFSIGGFSAASGVGELVANFAVEKAAHASNYAKINGFRSEIDGLGHWLDLWAHRTMMKFPKDGTPMSVTTTMEVPPDIRLAGRLNLRATVKGTAPSWQEPEVRYTSRTLLQTYTTSERDWTEHLQVHRAIRDLLRIAIWKPVAFLGHEATSDKEKIAVKSDTDLQSRWCEVKTSATGMGPATWGKSERPLFVFADIKSAGIRKWLKFGEENRRGLRPFLRLLDIREGTIDEHMAQLGIALEAFGYQAFLDSGTSAARADKKTLEQRVRKIVQQVSSCIPTIPATFAKDFADGYNAVKHANRPEPDPADLVANYRLGVKIVRAWIALNLGAAESVIAERLN</sequence>
<comment type="caution">
    <text evidence="3">The sequence shown here is derived from an EMBL/GenBank/DDBJ whole genome shotgun (WGS) entry which is preliminary data.</text>
</comment>
<protein>
    <recommendedName>
        <fullName evidence="5">ApeA N-terminal domain-containing protein</fullName>
    </recommendedName>
</protein>
<feature type="domain" description="Apea-like HEPN" evidence="1">
    <location>
        <begin position="280"/>
        <end position="353"/>
    </location>
</feature>
<evidence type="ECO:0000313" key="4">
    <source>
        <dbReference type="Proteomes" id="UP001185728"/>
    </source>
</evidence>
<gene>
    <name evidence="3" type="ORF">R4064_06645</name>
</gene>
<dbReference type="AlphaFoldDB" id="A0AAP5TAY5"/>
<proteinExistence type="predicted"/>
<dbReference type="InterPro" id="IPR041223">
    <property type="entry name" value="ApeA_NTD"/>
</dbReference>
<dbReference type="Pfam" id="PF18739">
    <property type="entry name" value="HEPN_Apea"/>
    <property type="match status" value="1"/>
</dbReference>
<evidence type="ECO:0000313" key="3">
    <source>
        <dbReference type="EMBL" id="MDV7177320.1"/>
    </source>
</evidence>
<dbReference type="EMBL" id="JAWLUK010000010">
    <property type="protein sequence ID" value="MDV7177320.1"/>
    <property type="molecule type" value="Genomic_DNA"/>
</dbReference>
<evidence type="ECO:0000259" key="2">
    <source>
        <dbReference type="Pfam" id="PF18862"/>
    </source>
</evidence>
<evidence type="ECO:0000259" key="1">
    <source>
        <dbReference type="Pfam" id="PF18739"/>
    </source>
</evidence>
<evidence type="ECO:0008006" key="5">
    <source>
        <dbReference type="Google" id="ProtNLM"/>
    </source>
</evidence>
<reference evidence="3" key="1">
    <citation type="submission" date="2023-10" db="EMBL/GenBank/DDBJ databases">
        <title>Development of a sustainable strategy for remediation of hydrocarbon-contaminated territories based on the waste exchange concept.</title>
        <authorList>
            <person name="Krivoruchko A."/>
        </authorList>
    </citation>
    <scope>NUCLEOTIDE SEQUENCE</scope>
    <source>
        <strain evidence="3">IEGM 1325</strain>
    </source>
</reference>
<name>A0AAP5TAY5_9MICC</name>
<dbReference type="InterPro" id="IPR041229">
    <property type="entry name" value="HEPN_Apea"/>
</dbReference>
<organism evidence="3 4">
    <name type="scientific">Micrococcus yunnanensis</name>
    <dbReference type="NCBI Taxonomy" id="566027"/>
    <lineage>
        <taxon>Bacteria</taxon>
        <taxon>Bacillati</taxon>
        <taxon>Actinomycetota</taxon>
        <taxon>Actinomycetes</taxon>
        <taxon>Micrococcales</taxon>
        <taxon>Micrococcaceae</taxon>
        <taxon>Micrococcus</taxon>
    </lineage>
</organism>
<accession>A0AAP5TAY5</accession>